<dbReference type="PANTHER" id="PTHR20858:SF17">
    <property type="entry name" value="HYDROXYMETHYLPYRIMIDINE_PHOSPHOMETHYLPYRIMIDINE KINASE THI20-RELATED"/>
    <property type="match status" value="1"/>
</dbReference>
<evidence type="ECO:0000256" key="1">
    <source>
        <dbReference type="ARBA" id="ARBA00000151"/>
    </source>
</evidence>
<evidence type="ECO:0000256" key="15">
    <source>
        <dbReference type="ARBA" id="ARBA00043176"/>
    </source>
</evidence>
<dbReference type="InterPro" id="IPR004399">
    <property type="entry name" value="HMP/HMP-P_kinase_dom"/>
</dbReference>
<evidence type="ECO:0000259" key="16">
    <source>
        <dbReference type="Pfam" id="PF08543"/>
    </source>
</evidence>
<evidence type="ECO:0000256" key="5">
    <source>
        <dbReference type="ARBA" id="ARBA00012135"/>
    </source>
</evidence>
<evidence type="ECO:0000256" key="8">
    <source>
        <dbReference type="ARBA" id="ARBA00022679"/>
    </source>
</evidence>
<comment type="catalytic activity">
    <reaction evidence="2">
        <text>4-amino-2-methyl-5-(phosphooxymethyl)pyrimidine + ATP = 4-amino-2-methyl-5-(diphosphooxymethyl)pyrimidine + ADP</text>
        <dbReference type="Rhea" id="RHEA:19893"/>
        <dbReference type="ChEBI" id="CHEBI:30616"/>
        <dbReference type="ChEBI" id="CHEBI:57841"/>
        <dbReference type="ChEBI" id="CHEBI:58354"/>
        <dbReference type="ChEBI" id="CHEBI:456216"/>
        <dbReference type="EC" id="2.7.4.7"/>
    </reaction>
</comment>
<evidence type="ECO:0000256" key="13">
    <source>
        <dbReference type="ARBA" id="ARBA00037917"/>
    </source>
</evidence>
<dbReference type="FunFam" id="3.40.1190.20:FF:000003">
    <property type="entry name" value="Phosphomethylpyrimidine kinase ThiD"/>
    <property type="match status" value="1"/>
</dbReference>
<keyword evidence="11" id="KW-0067">ATP-binding</keyword>
<name>A0A0R1VX26_9LACO</name>
<accession>A0A0R1VX26</accession>
<dbReference type="GO" id="GO:0009228">
    <property type="term" value="P:thiamine biosynthetic process"/>
    <property type="evidence" value="ECO:0007669"/>
    <property type="project" value="UniProtKB-KW"/>
</dbReference>
<dbReference type="NCBIfam" id="TIGR00097">
    <property type="entry name" value="HMP-P_kinase"/>
    <property type="match status" value="1"/>
</dbReference>
<dbReference type="STRING" id="1423735.FC15_GL000710"/>
<dbReference type="InterPro" id="IPR013749">
    <property type="entry name" value="PM/HMP-P_kinase-1"/>
</dbReference>
<dbReference type="GO" id="GO:0008902">
    <property type="term" value="F:hydroxymethylpyrimidine kinase activity"/>
    <property type="evidence" value="ECO:0007669"/>
    <property type="project" value="UniProtKB-EC"/>
</dbReference>
<evidence type="ECO:0000256" key="6">
    <source>
        <dbReference type="ARBA" id="ARBA00012963"/>
    </source>
</evidence>
<dbReference type="EMBL" id="AZFX01000094">
    <property type="protein sequence ID" value="KRM08036.1"/>
    <property type="molecule type" value="Genomic_DNA"/>
</dbReference>
<evidence type="ECO:0000256" key="2">
    <source>
        <dbReference type="ARBA" id="ARBA00000565"/>
    </source>
</evidence>
<keyword evidence="9" id="KW-0547">Nucleotide-binding</keyword>
<dbReference type="PANTHER" id="PTHR20858">
    <property type="entry name" value="PHOSPHOMETHYLPYRIMIDINE KINASE"/>
    <property type="match status" value="1"/>
</dbReference>
<proteinExistence type="inferred from homology"/>
<keyword evidence="10 17" id="KW-0418">Kinase</keyword>
<keyword evidence="12" id="KW-0784">Thiamine biosynthesis</keyword>
<dbReference type="Proteomes" id="UP000051315">
    <property type="component" value="Unassembled WGS sequence"/>
</dbReference>
<comment type="pathway">
    <text evidence="13">Cofactor biosynthesis; thiamine diphosphate biosynthesis; 4-amino-2-methyl-5-diphosphomethylpyrimidine from 5-amino-1-(5-phospho-D-ribosyl)imidazole: step 2/3.</text>
</comment>
<dbReference type="CDD" id="cd01169">
    <property type="entry name" value="HMPP_kinase"/>
    <property type="match status" value="1"/>
</dbReference>
<dbReference type="RefSeq" id="WP_057825676.1">
    <property type="nucleotide sequence ID" value="NZ_AZFX01000094.1"/>
</dbReference>
<evidence type="ECO:0000313" key="18">
    <source>
        <dbReference type="Proteomes" id="UP000051315"/>
    </source>
</evidence>
<protein>
    <recommendedName>
        <fullName evidence="7">Hydroxymethylpyrimidine/phosphomethylpyrimidine kinase</fullName>
        <ecNumber evidence="5">2.7.1.49</ecNumber>
        <ecNumber evidence="6">2.7.4.7</ecNumber>
    </recommendedName>
    <alternativeName>
        <fullName evidence="14">Hydroxymethylpyrimidine kinase</fullName>
    </alternativeName>
    <alternativeName>
        <fullName evidence="15">Hydroxymethylpyrimidine phosphate kinase</fullName>
    </alternativeName>
</protein>
<dbReference type="AlphaFoldDB" id="A0A0R1VX26"/>
<evidence type="ECO:0000256" key="7">
    <source>
        <dbReference type="ARBA" id="ARBA00019161"/>
    </source>
</evidence>
<dbReference type="SUPFAM" id="SSF53613">
    <property type="entry name" value="Ribokinase-like"/>
    <property type="match status" value="1"/>
</dbReference>
<evidence type="ECO:0000256" key="10">
    <source>
        <dbReference type="ARBA" id="ARBA00022777"/>
    </source>
</evidence>
<gene>
    <name evidence="17" type="ORF">FC15_GL000710</name>
</gene>
<evidence type="ECO:0000256" key="14">
    <source>
        <dbReference type="ARBA" id="ARBA00042102"/>
    </source>
</evidence>
<dbReference type="EC" id="2.7.4.7" evidence="6"/>
<evidence type="ECO:0000256" key="9">
    <source>
        <dbReference type="ARBA" id="ARBA00022741"/>
    </source>
</evidence>
<evidence type="ECO:0000256" key="4">
    <source>
        <dbReference type="ARBA" id="ARBA00009879"/>
    </source>
</evidence>
<dbReference type="OrthoDB" id="9810880at2"/>
<comment type="pathway">
    <text evidence="3">Cofactor biosynthesis; thiamine diphosphate biosynthesis; 4-amino-2-methyl-5-diphosphomethylpyrimidine from 5-amino-1-(5-phospho-D-ribosyl)imidazole: step 3/3.</text>
</comment>
<dbReference type="Pfam" id="PF08543">
    <property type="entry name" value="Phos_pyr_kin"/>
    <property type="match status" value="1"/>
</dbReference>
<sequence>MTNDYIQALTIAGNDSDGSAGMPADLLSFFRRGVYGMGLLTSAVAGNSYQIEAAEIMTADFITQQFKTLAKDFHIRASKTGMLANAEVIETVAKNYQEVDFGPLIVDPVIITKHGAMLLEQEAYETFREKLLPMAAVITPNFYEAQKLTELPLADKSEIEHGAKLLQKLGAKNVMIKGRHDDAEQDVVSDYVLLENGEHFWLTEPYVHTNRVNGTGDSLSAVITAEIAKGRDVATAIKIAKKFVHQAIANPIEVGHQFGPINHWAPTDED</sequence>
<evidence type="ECO:0000256" key="11">
    <source>
        <dbReference type="ARBA" id="ARBA00022840"/>
    </source>
</evidence>
<evidence type="ECO:0000256" key="12">
    <source>
        <dbReference type="ARBA" id="ARBA00022977"/>
    </source>
</evidence>
<evidence type="ECO:0000256" key="3">
    <source>
        <dbReference type="ARBA" id="ARBA00004769"/>
    </source>
</evidence>
<dbReference type="GO" id="GO:0005524">
    <property type="term" value="F:ATP binding"/>
    <property type="evidence" value="ECO:0007669"/>
    <property type="project" value="UniProtKB-KW"/>
</dbReference>
<organism evidence="17 18">
    <name type="scientific">Lapidilactobacillus concavus DSM 17758</name>
    <dbReference type="NCBI Taxonomy" id="1423735"/>
    <lineage>
        <taxon>Bacteria</taxon>
        <taxon>Bacillati</taxon>
        <taxon>Bacillota</taxon>
        <taxon>Bacilli</taxon>
        <taxon>Lactobacillales</taxon>
        <taxon>Lactobacillaceae</taxon>
        <taxon>Lapidilactobacillus</taxon>
    </lineage>
</organism>
<comment type="similarity">
    <text evidence="4">Belongs to the ThiD family.</text>
</comment>
<reference evidence="17 18" key="1">
    <citation type="journal article" date="2015" name="Genome Announc.">
        <title>Expanding the biotechnology potential of lactobacilli through comparative genomics of 213 strains and associated genera.</title>
        <authorList>
            <person name="Sun Z."/>
            <person name="Harris H.M."/>
            <person name="McCann A."/>
            <person name="Guo C."/>
            <person name="Argimon S."/>
            <person name="Zhang W."/>
            <person name="Yang X."/>
            <person name="Jeffery I.B."/>
            <person name="Cooney J.C."/>
            <person name="Kagawa T.F."/>
            <person name="Liu W."/>
            <person name="Song Y."/>
            <person name="Salvetti E."/>
            <person name="Wrobel A."/>
            <person name="Rasinkangas P."/>
            <person name="Parkhill J."/>
            <person name="Rea M.C."/>
            <person name="O'Sullivan O."/>
            <person name="Ritari J."/>
            <person name="Douillard F.P."/>
            <person name="Paul Ross R."/>
            <person name="Yang R."/>
            <person name="Briner A.E."/>
            <person name="Felis G.E."/>
            <person name="de Vos W.M."/>
            <person name="Barrangou R."/>
            <person name="Klaenhammer T.R."/>
            <person name="Caufield P.W."/>
            <person name="Cui Y."/>
            <person name="Zhang H."/>
            <person name="O'Toole P.W."/>
        </authorList>
    </citation>
    <scope>NUCLEOTIDE SEQUENCE [LARGE SCALE GENOMIC DNA]</scope>
    <source>
        <strain evidence="17 18">DSM 17758</strain>
    </source>
</reference>
<evidence type="ECO:0000313" key="17">
    <source>
        <dbReference type="EMBL" id="KRM08036.1"/>
    </source>
</evidence>
<dbReference type="GO" id="GO:0008972">
    <property type="term" value="F:phosphomethylpyrimidine kinase activity"/>
    <property type="evidence" value="ECO:0007669"/>
    <property type="project" value="UniProtKB-EC"/>
</dbReference>
<dbReference type="GO" id="GO:0005829">
    <property type="term" value="C:cytosol"/>
    <property type="evidence" value="ECO:0007669"/>
    <property type="project" value="TreeGrafter"/>
</dbReference>
<comment type="catalytic activity">
    <reaction evidence="1">
        <text>4-amino-5-hydroxymethyl-2-methylpyrimidine + ATP = 4-amino-2-methyl-5-(phosphooxymethyl)pyrimidine + ADP + H(+)</text>
        <dbReference type="Rhea" id="RHEA:23096"/>
        <dbReference type="ChEBI" id="CHEBI:15378"/>
        <dbReference type="ChEBI" id="CHEBI:16892"/>
        <dbReference type="ChEBI" id="CHEBI:30616"/>
        <dbReference type="ChEBI" id="CHEBI:58354"/>
        <dbReference type="ChEBI" id="CHEBI:456216"/>
        <dbReference type="EC" id="2.7.1.49"/>
    </reaction>
</comment>
<dbReference type="PATRIC" id="fig|1423735.3.peg.743"/>
<feature type="domain" description="Pyridoxamine kinase/Phosphomethylpyrimidine kinase" evidence="16">
    <location>
        <begin position="15"/>
        <end position="262"/>
    </location>
</feature>
<keyword evidence="8" id="KW-0808">Transferase</keyword>
<keyword evidence="18" id="KW-1185">Reference proteome</keyword>
<comment type="caution">
    <text evidence="17">The sequence shown here is derived from an EMBL/GenBank/DDBJ whole genome shotgun (WGS) entry which is preliminary data.</text>
</comment>
<dbReference type="InterPro" id="IPR029056">
    <property type="entry name" value="Ribokinase-like"/>
</dbReference>
<dbReference type="Gene3D" id="3.40.1190.20">
    <property type="match status" value="1"/>
</dbReference>
<dbReference type="EC" id="2.7.1.49" evidence="5"/>